<evidence type="ECO:0000313" key="3">
    <source>
        <dbReference type="EnsemblPlants" id="KQK18460"/>
    </source>
</evidence>
<keyword evidence="1" id="KW-1133">Transmembrane helix</keyword>
<keyword evidence="1" id="KW-0812">Transmembrane</keyword>
<dbReference type="AlphaFoldDB" id="A0A0Q3K2F3"/>
<name>A0A0Q3K2F3_BRADI</name>
<proteinExistence type="predicted"/>
<evidence type="ECO:0000313" key="2">
    <source>
        <dbReference type="EMBL" id="KQK18460.1"/>
    </source>
</evidence>
<sequence>MSIEYMILSILHWVGQVMIFCCNAQLIFFFIDVPIFLLCVFRLLFCHSYQSLDRSGIAFVCSSSWSFMKLQCAFWLGFTFFFCSRLGSWAAYGLFSSCCSLIFLLRSLLTGFFQSR</sequence>
<dbReference type="EnsemblPlants" id="KQK18460">
    <property type="protein sequence ID" value="KQK18460"/>
    <property type="gene ID" value="BRADI_1g42594v3"/>
</dbReference>
<dbReference type="InParanoid" id="A0A0Q3K2F3"/>
<evidence type="ECO:0000313" key="4">
    <source>
        <dbReference type="Proteomes" id="UP000008810"/>
    </source>
</evidence>
<feature type="transmembrane region" description="Helical" evidence="1">
    <location>
        <begin position="89"/>
        <end position="109"/>
    </location>
</feature>
<dbReference type="EMBL" id="CM000880">
    <property type="protein sequence ID" value="KQK18460.1"/>
    <property type="molecule type" value="Genomic_DNA"/>
</dbReference>
<dbReference type="Proteomes" id="UP000008810">
    <property type="component" value="Chromosome 1"/>
</dbReference>
<keyword evidence="1" id="KW-0472">Membrane</keyword>
<evidence type="ECO:0000256" key="1">
    <source>
        <dbReference type="SAM" id="Phobius"/>
    </source>
</evidence>
<organism evidence="2">
    <name type="scientific">Brachypodium distachyon</name>
    <name type="common">Purple false brome</name>
    <name type="synonym">Trachynia distachya</name>
    <dbReference type="NCBI Taxonomy" id="15368"/>
    <lineage>
        <taxon>Eukaryota</taxon>
        <taxon>Viridiplantae</taxon>
        <taxon>Streptophyta</taxon>
        <taxon>Embryophyta</taxon>
        <taxon>Tracheophyta</taxon>
        <taxon>Spermatophyta</taxon>
        <taxon>Magnoliopsida</taxon>
        <taxon>Liliopsida</taxon>
        <taxon>Poales</taxon>
        <taxon>Poaceae</taxon>
        <taxon>BOP clade</taxon>
        <taxon>Pooideae</taxon>
        <taxon>Stipodae</taxon>
        <taxon>Brachypodieae</taxon>
        <taxon>Brachypodium</taxon>
    </lineage>
</organism>
<evidence type="ECO:0008006" key="5">
    <source>
        <dbReference type="Google" id="ProtNLM"/>
    </source>
</evidence>
<feature type="transmembrane region" description="Helical" evidence="1">
    <location>
        <begin position="17"/>
        <end position="45"/>
    </location>
</feature>
<reference evidence="2" key="2">
    <citation type="submission" date="2017-06" db="EMBL/GenBank/DDBJ databases">
        <title>WGS assembly of Brachypodium distachyon.</title>
        <authorList>
            <consortium name="The International Brachypodium Initiative"/>
            <person name="Lucas S."/>
            <person name="Harmon-Smith M."/>
            <person name="Lail K."/>
            <person name="Tice H."/>
            <person name="Grimwood J."/>
            <person name="Bruce D."/>
            <person name="Barry K."/>
            <person name="Shu S."/>
            <person name="Lindquist E."/>
            <person name="Wang M."/>
            <person name="Pitluck S."/>
            <person name="Vogel J.P."/>
            <person name="Garvin D.F."/>
            <person name="Mockler T.C."/>
            <person name="Schmutz J."/>
            <person name="Rokhsar D."/>
            <person name="Bevan M.W."/>
        </authorList>
    </citation>
    <scope>NUCLEOTIDE SEQUENCE</scope>
    <source>
        <strain evidence="2">Bd21</strain>
    </source>
</reference>
<gene>
    <name evidence="2" type="ORF">BRADI_1g42594v3</name>
</gene>
<reference evidence="2 3" key="1">
    <citation type="journal article" date="2010" name="Nature">
        <title>Genome sequencing and analysis of the model grass Brachypodium distachyon.</title>
        <authorList>
            <consortium name="International Brachypodium Initiative"/>
        </authorList>
    </citation>
    <scope>NUCLEOTIDE SEQUENCE [LARGE SCALE GENOMIC DNA]</scope>
    <source>
        <strain evidence="2 3">Bd21</strain>
    </source>
</reference>
<reference evidence="3" key="3">
    <citation type="submission" date="2018-08" db="UniProtKB">
        <authorList>
            <consortium name="EnsemblPlants"/>
        </authorList>
    </citation>
    <scope>IDENTIFICATION</scope>
    <source>
        <strain evidence="3">cv. Bd21</strain>
    </source>
</reference>
<dbReference type="Gramene" id="KQK18460">
    <property type="protein sequence ID" value="KQK18460"/>
    <property type="gene ID" value="BRADI_1g42594v3"/>
</dbReference>
<accession>A0A0Q3K2F3</accession>
<feature type="transmembrane region" description="Helical" evidence="1">
    <location>
        <begin position="57"/>
        <end position="77"/>
    </location>
</feature>
<keyword evidence="4" id="KW-1185">Reference proteome</keyword>
<protein>
    <recommendedName>
        <fullName evidence="5">Transmembrane protein</fullName>
    </recommendedName>
</protein>